<accession>A0ACC2X7G4</accession>
<organism evidence="1 2">
    <name type="scientific">Naganishia vaughanmartiniae</name>
    <dbReference type="NCBI Taxonomy" id="1424756"/>
    <lineage>
        <taxon>Eukaryota</taxon>
        <taxon>Fungi</taxon>
        <taxon>Dikarya</taxon>
        <taxon>Basidiomycota</taxon>
        <taxon>Agaricomycotina</taxon>
        <taxon>Tremellomycetes</taxon>
        <taxon>Filobasidiales</taxon>
        <taxon>Filobasidiaceae</taxon>
        <taxon>Naganishia</taxon>
    </lineage>
</organism>
<protein>
    <submittedName>
        <fullName evidence="1">Uncharacterized protein</fullName>
    </submittedName>
</protein>
<proteinExistence type="predicted"/>
<evidence type="ECO:0000313" key="2">
    <source>
        <dbReference type="Proteomes" id="UP001243375"/>
    </source>
</evidence>
<sequence>MHCFANLFQSNPKLALRAMPETAAGLVAALFTLLGMLGALFGLIGSSSKPTIQVKKSTTVKSKVEPVVVSEETAVKPVEPASTAEAKALNAAGVEVQGKEGLTKRTATGKADL</sequence>
<gene>
    <name evidence="1" type="ORF">QFC22_003438</name>
</gene>
<keyword evidence="2" id="KW-1185">Reference proteome</keyword>
<dbReference type="EMBL" id="JASBWU010000008">
    <property type="protein sequence ID" value="KAJ9119728.1"/>
    <property type="molecule type" value="Genomic_DNA"/>
</dbReference>
<comment type="caution">
    <text evidence="1">The sequence shown here is derived from an EMBL/GenBank/DDBJ whole genome shotgun (WGS) entry which is preliminary data.</text>
</comment>
<name>A0ACC2X7G4_9TREE</name>
<reference evidence="1" key="1">
    <citation type="submission" date="2023-04" db="EMBL/GenBank/DDBJ databases">
        <title>Draft Genome sequencing of Naganishia species isolated from polar environments using Oxford Nanopore Technology.</title>
        <authorList>
            <person name="Leo P."/>
            <person name="Venkateswaran K."/>
        </authorList>
    </citation>
    <scope>NUCLEOTIDE SEQUENCE</scope>
    <source>
        <strain evidence="1">MNA-CCFEE 5425</strain>
    </source>
</reference>
<evidence type="ECO:0000313" key="1">
    <source>
        <dbReference type="EMBL" id="KAJ9119728.1"/>
    </source>
</evidence>
<dbReference type="Proteomes" id="UP001243375">
    <property type="component" value="Unassembled WGS sequence"/>
</dbReference>